<evidence type="ECO:0000256" key="3">
    <source>
        <dbReference type="ARBA" id="ARBA00018505"/>
    </source>
</evidence>
<keyword evidence="11" id="KW-1185">Reference proteome</keyword>
<sequence length="367" mass="40569">MGNDHAPLTFKDNEKVLCFHGPMLYEAKVLKADYWTGEDSDEDEEGPHYLVHYKGWKQTWDEWVPEPRVLKYDAENLDRQKRLKVMHTTKKKTSTAAAGSGIARGEKISGSGSQSSTANVSPSDRGRKRPRESGGGGGGGGGGGSGAVEGKSGPTHPIDDDATSSVGGSGGWSGDHPRRAEVRIPIPNALKSQLVDDWERITKDHQLVPLPRSPTVAEVFQRYQRSKAYDYTDGNPEGHAADSATSSAAASSVPPPPKRRNGRQDRYTEDVLDEIVEGLQLYFNTALGNLLLYRFERLQYADICKKYPGRPMVDIYGAEHLLRLFETLSTLKEHLTDFLRFLQAHADEFFANEYENASPAYISLARS</sequence>
<evidence type="ECO:0000256" key="1">
    <source>
        <dbReference type="ARBA" id="ARBA00004123"/>
    </source>
</evidence>
<dbReference type="InterPro" id="IPR038217">
    <property type="entry name" value="MRG_C_sf"/>
</dbReference>
<dbReference type="GO" id="GO:0006325">
    <property type="term" value="P:chromatin organization"/>
    <property type="evidence" value="ECO:0007669"/>
    <property type="project" value="UniProtKB-KW"/>
</dbReference>
<dbReference type="Pfam" id="PF22732">
    <property type="entry name" value="MSL3_chromo-like"/>
    <property type="match status" value="1"/>
</dbReference>
<name>A0A9W8A0B1_9FUNG</name>
<dbReference type="PROSITE" id="PS51640">
    <property type="entry name" value="MRG"/>
    <property type="match status" value="1"/>
</dbReference>
<dbReference type="GO" id="GO:0032221">
    <property type="term" value="C:Rpd3S complex"/>
    <property type="evidence" value="ECO:0007669"/>
    <property type="project" value="TreeGrafter"/>
</dbReference>
<evidence type="ECO:0000256" key="8">
    <source>
        <dbReference type="SAM" id="MobiDB-lite"/>
    </source>
</evidence>
<dbReference type="InterPro" id="IPR053820">
    <property type="entry name" value="MSL3_chromo-like"/>
</dbReference>
<keyword evidence="4" id="KW-0156">Chromatin regulator</keyword>
<evidence type="ECO:0000259" key="9">
    <source>
        <dbReference type="SMART" id="SM00298"/>
    </source>
</evidence>
<dbReference type="InterPro" id="IPR026541">
    <property type="entry name" value="MRG_dom"/>
</dbReference>
<dbReference type="SUPFAM" id="SSF54160">
    <property type="entry name" value="Chromo domain-like"/>
    <property type="match status" value="1"/>
</dbReference>
<dbReference type="SMART" id="SM00298">
    <property type="entry name" value="CHROMO"/>
    <property type="match status" value="1"/>
</dbReference>
<dbReference type="CDD" id="cd18983">
    <property type="entry name" value="CBD_MSL3_like"/>
    <property type="match status" value="1"/>
</dbReference>
<accession>A0A9W8A0B1</accession>
<dbReference type="InterPro" id="IPR000953">
    <property type="entry name" value="Chromo/chromo_shadow_dom"/>
</dbReference>
<dbReference type="Pfam" id="PF05712">
    <property type="entry name" value="MRG"/>
    <property type="match status" value="1"/>
</dbReference>
<proteinExistence type="inferred from homology"/>
<comment type="caution">
    <text evidence="10">The sequence shown here is derived from an EMBL/GenBank/DDBJ whole genome shotgun (WGS) entry which is preliminary data.</text>
</comment>
<keyword evidence="7" id="KW-0539">Nucleus</keyword>
<dbReference type="GO" id="GO:0035267">
    <property type="term" value="C:NuA4 histone acetyltransferase complex"/>
    <property type="evidence" value="ECO:0007669"/>
    <property type="project" value="TreeGrafter"/>
</dbReference>
<dbReference type="Gene3D" id="1.10.274.30">
    <property type="entry name" value="MRG domain"/>
    <property type="match status" value="1"/>
</dbReference>
<dbReference type="Proteomes" id="UP001150569">
    <property type="component" value="Unassembled WGS sequence"/>
</dbReference>
<protein>
    <recommendedName>
        <fullName evidence="3">Chromatin modification-related protein EAF3</fullName>
    </recommendedName>
</protein>
<evidence type="ECO:0000256" key="7">
    <source>
        <dbReference type="ARBA" id="ARBA00023242"/>
    </source>
</evidence>
<organism evidence="10 11">
    <name type="scientific">Tieghemiomyces parasiticus</name>
    <dbReference type="NCBI Taxonomy" id="78921"/>
    <lineage>
        <taxon>Eukaryota</taxon>
        <taxon>Fungi</taxon>
        <taxon>Fungi incertae sedis</taxon>
        <taxon>Zoopagomycota</taxon>
        <taxon>Kickxellomycotina</taxon>
        <taxon>Dimargaritomycetes</taxon>
        <taxon>Dimargaritales</taxon>
        <taxon>Dimargaritaceae</taxon>
        <taxon>Tieghemiomyces</taxon>
    </lineage>
</organism>
<dbReference type="EMBL" id="JANBPT010000447">
    <property type="protein sequence ID" value="KAJ1920332.1"/>
    <property type="molecule type" value="Genomic_DNA"/>
</dbReference>
<dbReference type="OrthoDB" id="124855at2759"/>
<feature type="domain" description="Chromo" evidence="9">
    <location>
        <begin position="24"/>
        <end position="85"/>
    </location>
</feature>
<evidence type="ECO:0000313" key="11">
    <source>
        <dbReference type="Proteomes" id="UP001150569"/>
    </source>
</evidence>
<keyword evidence="6" id="KW-0804">Transcription</keyword>
<feature type="region of interest" description="Disordered" evidence="8">
    <location>
        <begin position="229"/>
        <end position="266"/>
    </location>
</feature>
<evidence type="ECO:0000313" key="10">
    <source>
        <dbReference type="EMBL" id="KAJ1920332.1"/>
    </source>
</evidence>
<dbReference type="PIRSF" id="PIRSF038133">
    <property type="entry name" value="HAT_Nua4_EAF3/MRG15"/>
    <property type="match status" value="1"/>
</dbReference>
<dbReference type="PANTHER" id="PTHR10880">
    <property type="entry name" value="MORTALITY FACTOR 4-LIKE PROTEIN"/>
    <property type="match status" value="1"/>
</dbReference>
<feature type="region of interest" description="Disordered" evidence="8">
    <location>
        <begin position="83"/>
        <end position="180"/>
    </location>
</feature>
<reference evidence="10" key="1">
    <citation type="submission" date="2022-07" db="EMBL/GenBank/DDBJ databases">
        <title>Phylogenomic reconstructions and comparative analyses of Kickxellomycotina fungi.</title>
        <authorList>
            <person name="Reynolds N.K."/>
            <person name="Stajich J.E."/>
            <person name="Barry K."/>
            <person name="Grigoriev I.V."/>
            <person name="Crous P."/>
            <person name="Smith M.E."/>
        </authorList>
    </citation>
    <scope>NUCLEOTIDE SEQUENCE</scope>
    <source>
        <strain evidence="10">RSA 861</strain>
    </source>
</reference>
<dbReference type="InterPro" id="IPR016197">
    <property type="entry name" value="Chromo-like_dom_sf"/>
</dbReference>
<evidence type="ECO:0000256" key="6">
    <source>
        <dbReference type="ARBA" id="ARBA00023163"/>
    </source>
</evidence>
<feature type="compositionally biased region" description="Basic residues" evidence="8">
    <location>
        <begin position="83"/>
        <end position="93"/>
    </location>
</feature>
<dbReference type="PANTHER" id="PTHR10880:SF15">
    <property type="entry name" value="MSL COMPLEX SUBUNIT 3"/>
    <property type="match status" value="1"/>
</dbReference>
<dbReference type="Gene3D" id="2.30.30.140">
    <property type="match status" value="1"/>
</dbReference>
<evidence type="ECO:0000256" key="2">
    <source>
        <dbReference type="ARBA" id="ARBA00009093"/>
    </source>
</evidence>
<dbReference type="AlphaFoldDB" id="A0A9W8A0B1"/>
<feature type="compositionally biased region" description="Low complexity" evidence="8">
    <location>
        <begin position="241"/>
        <end position="252"/>
    </location>
</feature>
<feature type="compositionally biased region" description="Gly residues" evidence="8">
    <location>
        <begin position="133"/>
        <end position="147"/>
    </location>
</feature>
<evidence type="ECO:0000256" key="4">
    <source>
        <dbReference type="ARBA" id="ARBA00022853"/>
    </source>
</evidence>
<dbReference type="GO" id="GO:0006355">
    <property type="term" value="P:regulation of DNA-templated transcription"/>
    <property type="evidence" value="ECO:0007669"/>
    <property type="project" value="InterPro"/>
</dbReference>
<feature type="compositionally biased region" description="Polar residues" evidence="8">
    <location>
        <begin position="110"/>
        <end position="122"/>
    </location>
</feature>
<dbReference type="InterPro" id="IPR008676">
    <property type="entry name" value="MRG"/>
</dbReference>
<gene>
    <name evidence="10" type="primary">EAF3_1</name>
    <name evidence="10" type="ORF">IWQ60_007022</name>
</gene>
<comment type="similarity">
    <text evidence="2">Belongs to the MRG family.</text>
</comment>
<comment type="subcellular location">
    <subcellularLocation>
        <location evidence="1">Nucleus</location>
    </subcellularLocation>
</comment>
<evidence type="ECO:0000256" key="5">
    <source>
        <dbReference type="ARBA" id="ARBA00023015"/>
    </source>
</evidence>
<keyword evidence="5" id="KW-0805">Transcription regulation</keyword>